<gene>
    <name evidence="1" type="ORF">PR001_g1184</name>
    <name evidence="2" type="ORF">PR003_g1483</name>
</gene>
<comment type="caution">
    <text evidence="1">The sequence shown here is derived from an EMBL/GenBank/DDBJ whole genome shotgun (WGS) entry which is preliminary data.</text>
</comment>
<dbReference type="AlphaFoldDB" id="A0A6A3PDT9"/>
<dbReference type="Proteomes" id="UP000429607">
    <property type="component" value="Unassembled WGS sequence"/>
</dbReference>
<evidence type="ECO:0000313" key="3">
    <source>
        <dbReference type="Proteomes" id="UP000429607"/>
    </source>
</evidence>
<dbReference type="EMBL" id="QXFT01000041">
    <property type="protein sequence ID" value="KAE9358070.1"/>
    <property type="molecule type" value="Genomic_DNA"/>
</dbReference>
<protein>
    <submittedName>
        <fullName evidence="1">Uncharacterized protein</fullName>
    </submittedName>
</protein>
<evidence type="ECO:0000313" key="4">
    <source>
        <dbReference type="Proteomes" id="UP000434957"/>
    </source>
</evidence>
<reference evidence="1 3" key="1">
    <citation type="submission" date="2018-09" db="EMBL/GenBank/DDBJ databases">
        <title>Genomic investigation of the strawberry pathogen Phytophthora fragariae indicates pathogenicity is determined by transcriptional variation in three key races.</title>
        <authorList>
            <person name="Adams T.M."/>
            <person name="Armitage A.D."/>
            <person name="Sobczyk M.K."/>
            <person name="Bates H.J."/>
            <person name="Dunwell J.M."/>
            <person name="Nellist C.F."/>
            <person name="Harrison R.J."/>
        </authorList>
    </citation>
    <scope>NUCLEOTIDE SEQUENCE [LARGE SCALE GENOMIC DNA]</scope>
    <source>
        <strain evidence="1 3">SCRP249</strain>
        <strain evidence="2 4">SCRP333</strain>
    </source>
</reference>
<keyword evidence="4" id="KW-1185">Reference proteome</keyword>
<dbReference type="EMBL" id="QXFV01000035">
    <property type="protein sequence ID" value="KAE9051708.1"/>
    <property type="molecule type" value="Genomic_DNA"/>
</dbReference>
<name>A0A6A3PDT9_9STRA</name>
<organism evidence="1 3">
    <name type="scientific">Phytophthora rubi</name>
    <dbReference type="NCBI Taxonomy" id="129364"/>
    <lineage>
        <taxon>Eukaryota</taxon>
        <taxon>Sar</taxon>
        <taxon>Stramenopiles</taxon>
        <taxon>Oomycota</taxon>
        <taxon>Peronosporomycetes</taxon>
        <taxon>Peronosporales</taxon>
        <taxon>Peronosporaceae</taxon>
        <taxon>Phytophthora</taxon>
    </lineage>
</organism>
<dbReference type="Proteomes" id="UP000434957">
    <property type="component" value="Unassembled WGS sequence"/>
</dbReference>
<sequence length="71" mass="7595">MIATTKPTPWQACACSTLCTPSLTWSMRTLAMASASSSLSSIPNSCARVPRLPAVLAEADRPFNQTYCNSQ</sequence>
<proteinExistence type="predicted"/>
<evidence type="ECO:0000313" key="1">
    <source>
        <dbReference type="EMBL" id="KAE9051708.1"/>
    </source>
</evidence>
<accession>A0A6A3PDT9</accession>
<evidence type="ECO:0000313" key="2">
    <source>
        <dbReference type="EMBL" id="KAE9358070.1"/>
    </source>
</evidence>